<dbReference type="Proteomes" id="UP000612055">
    <property type="component" value="Unassembled WGS sequence"/>
</dbReference>
<dbReference type="AlphaFoldDB" id="A0A836BTI3"/>
<protein>
    <submittedName>
        <fullName evidence="1">Uncharacterized protein</fullName>
    </submittedName>
</protein>
<name>A0A836BTI3_9CHLO</name>
<evidence type="ECO:0000313" key="1">
    <source>
        <dbReference type="EMBL" id="KAG2488576.1"/>
    </source>
</evidence>
<comment type="caution">
    <text evidence="1">The sequence shown here is derived from an EMBL/GenBank/DDBJ whole genome shotgun (WGS) entry which is preliminary data.</text>
</comment>
<dbReference type="EMBL" id="JAEHOE010000082">
    <property type="protein sequence ID" value="KAG2488576.1"/>
    <property type="molecule type" value="Genomic_DNA"/>
</dbReference>
<proteinExistence type="predicted"/>
<gene>
    <name evidence="1" type="ORF">HYH03_012895</name>
</gene>
<keyword evidence="2" id="KW-1185">Reference proteome</keyword>
<organism evidence="1 2">
    <name type="scientific">Edaphochlamys debaryana</name>
    <dbReference type="NCBI Taxonomy" id="47281"/>
    <lineage>
        <taxon>Eukaryota</taxon>
        <taxon>Viridiplantae</taxon>
        <taxon>Chlorophyta</taxon>
        <taxon>core chlorophytes</taxon>
        <taxon>Chlorophyceae</taxon>
        <taxon>CS clade</taxon>
        <taxon>Chlamydomonadales</taxon>
        <taxon>Chlamydomonadales incertae sedis</taxon>
        <taxon>Edaphochlamys</taxon>
    </lineage>
</organism>
<accession>A0A836BTI3</accession>
<evidence type="ECO:0000313" key="2">
    <source>
        <dbReference type="Proteomes" id="UP000612055"/>
    </source>
</evidence>
<reference evidence="1" key="1">
    <citation type="journal article" date="2020" name="bioRxiv">
        <title>Comparative genomics of Chlamydomonas.</title>
        <authorList>
            <person name="Craig R.J."/>
            <person name="Hasan A.R."/>
            <person name="Ness R.W."/>
            <person name="Keightley P.D."/>
        </authorList>
    </citation>
    <scope>NUCLEOTIDE SEQUENCE</scope>
    <source>
        <strain evidence="1">CCAP 11/70</strain>
    </source>
</reference>
<sequence length="340" mass="37874">MSLIVFRNGDSCKCCPYSSLRSAPHSKLGLLVHEAYRRAGSNPAPAEVDIELEFQEDELSVALHVMEHGTLYNATLPPNTTLDWLRGVLTKYGLLATANLEELLQEPRSEGHSMRGSCTVSDQMRRLVTEAAAATIAKRMVKDHLQHPVVRLAGDYALFVVSTTTGLQAPDMDHDVAVETVDDANRYGDYDNVGTYEDCMARYKRRRLLVSGPQPVPIEVYGNYTTAYFIPGRAPIQTDESREVWLSEEPAPASLTVRPWLCWARGLFLQKINSVQVDLLSGCVSRALVEAVAAELCRDEGAGVWAEALSLQLYTPKDGANPELYRTHLVRVWWERPEKA</sequence>